<name>A0A6A6X5I5_9PLEO</name>
<organism evidence="1 2">
    <name type="scientific">Melanomma pulvis-pyrius CBS 109.77</name>
    <dbReference type="NCBI Taxonomy" id="1314802"/>
    <lineage>
        <taxon>Eukaryota</taxon>
        <taxon>Fungi</taxon>
        <taxon>Dikarya</taxon>
        <taxon>Ascomycota</taxon>
        <taxon>Pezizomycotina</taxon>
        <taxon>Dothideomycetes</taxon>
        <taxon>Pleosporomycetidae</taxon>
        <taxon>Pleosporales</taxon>
        <taxon>Melanommataceae</taxon>
        <taxon>Melanomma</taxon>
    </lineage>
</organism>
<dbReference type="EMBL" id="MU002011">
    <property type="protein sequence ID" value="KAF2791589.1"/>
    <property type="molecule type" value="Genomic_DNA"/>
</dbReference>
<evidence type="ECO:0000313" key="1">
    <source>
        <dbReference type="EMBL" id="KAF2791589.1"/>
    </source>
</evidence>
<reference evidence="1" key="1">
    <citation type="journal article" date="2020" name="Stud. Mycol.">
        <title>101 Dothideomycetes genomes: a test case for predicting lifestyles and emergence of pathogens.</title>
        <authorList>
            <person name="Haridas S."/>
            <person name="Albert R."/>
            <person name="Binder M."/>
            <person name="Bloem J."/>
            <person name="Labutti K."/>
            <person name="Salamov A."/>
            <person name="Andreopoulos B."/>
            <person name="Baker S."/>
            <person name="Barry K."/>
            <person name="Bills G."/>
            <person name="Bluhm B."/>
            <person name="Cannon C."/>
            <person name="Castanera R."/>
            <person name="Culley D."/>
            <person name="Daum C."/>
            <person name="Ezra D."/>
            <person name="Gonzalez J."/>
            <person name="Henrissat B."/>
            <person name="Kuo A."/>
            <person name="Liang C."/>
            <person name="Lipzen A."/>
            <person name="Lutzoni F."/>
            <person name="Magnuson J."/>
            <person name="Mondo S."/>
            <person name="Nolan M."/>
            <person name="Ohm R."/>
            <person name="Pangilinan J."/>
            <person name="Park H.-J."/>
            <person name="Ramirez L."/>
            <person name="Alfaro M."/>
            <person name="Sun H."/>
            <person name="Tritt A."/>
            <person name="Yoshinaga Y."/>
            <person name="Zwiers L.-H."/>
            <person name="Turgeon B."/>
            <person name="Goodwin S."/>
            <person name="Spatafora J."/>
            <person name="Crous P."/>
            <person name="Grigoriev I."/>
        </authorList>
    </citation>
    <scope>NUCLEOTIDE SEQUENCE</scope>
    <source>
        <strain evidence="1">CBS 109.77</strain>
    </source>
</reference>
<proteinExistence type="predicted"/>
<sequence>MGTGVELLQGHCVCWGWAPFQAYSDDSPLCVDLITGFARVGRQGVVLGFLLSPWLVLSVALSIVSSLLDWSGIGKAGLAGLSHGTGTDRDTFGLCVRGFFFESLDSLLIAICGSRTGHGWFPSAVCSSATELFVHRPCTHGTALLLSDVHGWVTFRFKLAYVDAVVCCMAAICLEYPSPIFTLRGFHWVHGLRLESCFLLHTAS</sequence>
<dbReference type="Proteomes" id="UP000799757">
    <property type="component" value="Unassembled WGS sequence"/>
</dbReference>
<accession>A0A6A6X5I5</accession>
<protein>
    <submittedName>
        <fullName evidence="1">Uncharacterized protein</fullName>
    </submittedName>
</protein>
<gene>
    <name evidence="1" type="ORF">K505DRAFT_63951</name>
</gene>
<keyword evidence="2" id="KW-1185">Reference proteome</keyword>
<evidence type="ECO:0000313" key="2">
    <source>
        <dbReference type="Proteomes" id="UP000799757"/>
    </source>
</evidence>
<dbReference type="AlphaFoldDB" id="A0A6A6X5I5"/>